<dbReference type="Gene3D" id="2.50.20.10">
    <property type="entry name" value="Lipoprotein localisation LolA/LolB/LppX"/>
    <property type="match status" value="1"/>
</dbReference>
<dbReference type="InterPro" id="IPR004564">
    <property type="entry name" value="OM_lipoprot_carrier_LolA-like"/>
</dbReference>
<dbReference type="SUPFAM" id="SSF89392">
    <property type="entry name" value="Prokaryotic lipoproteins and lipoprotein localization factors"/>
    <property type="match status" value="1"/>
</dbReference>
<reference evidence="2 3" key="1">
    <citation type="submission" date="2019-03" db="EMBL/GenBank/DDBJ databases">
        <title>Genomic Encyclopedia of Type Strains, Phase IV (KMG-IV): sequencing the most valuable type-strain genomes for metagenomic binning, comparative biology and taxonomic classification.</title>
        <authorList>
            <person name="Goeker M."/>
        </authorList>
    </citation>
    <scope>NUCLEOTIDE SEQUENCE [LARGE SCALE GENOMIC DNA]</scope>
    <source>
        <strain evidence="2 3">DSM 100013</strain>
    </source>
</reference>
<sequence length="212" mass="24912">MKICRMVLCVLLCLSLLVACNQPTDKEAYYKIQKKLGELESYECIARVNVINDDEEITEYTYKQIFKKPDSYRLEVLYPDSIKGNLMVSNGKIAWVYSPSINHTYKIDFTQKQQNELLFIGYFMKNYITSKESEINSETNNKRQLIVISTDIPGGNQHFSKQKLWFDRKSLLPTQLQILDGQNKPVFNVYYEDFNYNPKLEDNIFHLNTQSQ</sequence>
<dbReference type="PANTHER" id="PTHR37507:SF2">
    <property type="entry name" value="SPORULATION PROTEIN YDCC"/>
    <property type="match status" value="1"/>
</dbReference>
<dbReference type="AlphaFoldDB" id="A0A4R2TUI3"/>
<dbReference type="EMBL" id="SLYC01000003">
    <property type="protein sequence ID" value="TCQ06627.1"/>
    <property type="molecule type" value="Genomic_DNA"/>
</dbReference>
<feature type="signal peptide" evidence="1">
    <location>
        <begin position="1"/>
        <end position="19"/>
    </location>
</feature>
<evidence type="ECO:0000313" key="3">
    <source>
        <dbReference type="Proteomes" id="UP000295504"/>
    </source>
</evidence>
<proteinExistence type="predicted"/>
<dbReference type="InterPro" id="IPR052944">
    <property type="entry name" value="Sporulation_related"/>
</dbReference>
<keyword evidence="1" id="KW-0732">Signal</keyword>
<protein>
    <submittedName>
        <fullName evidence="2">Outer membrane lipoprotein-sorting protein</fullName>
    </submittedName>
</protein>
<organism evidence="2 3">
    <name type="scientific">Serpentinicella alkaliphila</name>
    <dbReference type="NCBI Taxonomy" id="1734049"/>
    <lineage>
        <taxon>Bacteria</taxon>
        <taxon>Bacillati</taxon>
        <taxon>Bacillota</taxon>
        <taxon>Clostridia</taxon>
        <taxon>Peptostreptococcales</taxon>
        <taxon>Natronincolaceae</taxon>
        <taxon>Serpentinicella</taxon>
    </lineage>
</organism>
<keyword evidence="2" id="KW-0449">Lipoprotein</keyword>
<gene>
    <name evidence="2" type="ORF">EDD79_100352</name>
</gene>
<comment type="caution">
    <text evidence="2">The sequence shown here is derived from an EMBL/GenBank/DDBJ whole genome shotgun (WGS) entry which is preliminary data.</text>
</comment>
<dbReference type="Proteomes" id="UP000295504">
    <property type="component" value="Unassembled WGS sequence"/>
</dbReference>
<dbReference type="Pfam" id="PF03548">
    <property type="entry name" value="LolA"/>
    <property type="match status" value="1"/>
</dbReference>
<accession>A0A4R2TUI3</accession>
<evidence type="ECO:0000256" key="1">
    <source>
        <dbReference type="SAM" id="SignalP"/>
    </source>
</evidence>
<dbReference type="OrthoDB" id="2047841at2"/>
<feature type="chain" id="PRO_5039025282" evidence="1">
    <location>
        <begin position="20"/>
        <end position="212"/>
    </location>
</feature>
<dbReference type="InterPro" id="IPR029046">
    <property type="entry name" value="LolA/LolB/LppX"/>
</dbReference>
<keyword evidence="3" id="KW-1185">Reference proteome</keyword>
<evidence type="ECO:0000313" key="2">
    <source>
        <dbReference type="EMBL" id="TCQ06627.1"/>
    </source>
</evidence>
<name>A0A4R2TUI3_9FIRM</name>
<dbReference type="PROSITE" id="PS51257">
    <property type="entry name" value="PROKAR_LIPOPROTEIN"/>
    <property type="match status" value="1"/>
</dbReference>
<dbReference type="PANTHER" id="PTHR37507">
    <property type="entry name" value="SPORULATION PROTEIN YDCC"/>
    <property type="match status" value="1"/>
</dbReference>
<dbReference type="RefSeq" id="WP_132847510.1">
    <property type="nucleotide sequence ID" value="NZ_CP058648.1"/>
</dbReference>